<name>A0A7W5B6Q7_9BURK</name>
<sequence length="137" mass="14728">MKKNCKAKAFVVLAMFFANGLGHTQVSGKIGGTWEGFVGQKILRMDVVTLKPEDGYVAAEFAVAEPGCSGGIAGIGKVKGNSMVLTQYMANKDERSCMVTMQFDEKGETVKVSESSCSDFHGASCNFSGEMRRVRPN</sequence>
<evidence type="ECO:0000313" key="3">
    <source>
        <dbReference type="Proteomes" id="UP000541535"/>
    </source>
</evidence>
<protein>
    <recommendedName>
        <fullName evidence="4">DUF3617 family protein</fullName>
    </recommendedName>
</protein>
<dbReference type="RefSeq" id="WP_183439484.1">
    <property type="nucleotide sequence ID" value="NZ_JACHXD010000001.1"/>
</dbReference>
<comment type="caution">
    <text evidence="2">The sequence shown here is derived from an EMBL/GenBank/DDBJ whole genome shotgun (WGS) entry which is preliminary data.</text>
</comment>
<dbReference type="EMBL" id="JACHXD010000001">
    <property type="protein sequence ID" value="MBB3117556.1"/>
    <property type="molecule type" value="Genomic_DNA"/>
</dbReference>
<reference evidence="2 3" key="1">
    <citation type="submission" date="2020-08" db="EMBL/GenBank/DDBJ databases">
        <title>Genomic Encyclopedia of Type Strains, Phase III (KMG-III): the genomes of soil and plant-associated and newly described type strains.</title>
        <authorList>
            <person name="Whitman W."/>
        </authorList>
    </citation>
    <scope>NUCLEOTIDE SEQUENCE [LARGE SCALE GENOMIC DNA]</scope>
    <source>
        <strain evidence="2 3">CECT 8897</strain>
    </source>
</reference>
<evidence type="ECO:0000256" key="1">
    <source>
        <dbReference type="SAM" id="SignalP"/>
    </source>
</evidence>
<proteinExistence type="predicted"/>
<feature type="chain" id="PRO_5031030945" description="DUF3617 family protein" evidence="1">
    <location>
        <begin position="25"/>
        <end position="137"/>
    </location>
</feature>
<organism evidence="2 3">
    <name type="scientific">Pseudoduganella violacea</name>
    <dbReference type="NCBI Taxonomy" id="1715466"/>
    <lineage>
        <taxon>Bacteria</taxon>
        <taxon>Pseudomonadati</taxon>
        <taxon>Pseudomonadota</taxon>
        <taxon>Betaproteobacteria</taxon>
        <taxon>Burkholderiales</taxon>
        <taxon>Oxalobacteraceae</taxon>
        <taxon>Telluria group</taxon>
        <taxon>Pseudoduganella</taxon>
    </lineage>
</organism>
<keyword evidence="3" id="KW-1185">Reference proteome</keyword>
<dbReference type="Proteomes" id="UP000541535">
    <property type="component" value="Unassembled WGS sequence"/>
</dbReference>
<evidence type="ECO:0008006" key="4">
    <source>
        <dbReference type="Google" id="ProtNLM"/>
    </source>
</evidence>
<feature type="signal peptide" evidence="1">
    <location>
        <begin position="1"/>
        <end position="24"/>
    </location>
</feature>
<keyword evidence="1" id="KW-0732">Signal</keyword>
<accession>A0A7W5B6Q7</accession>
<dbReference type="AlphaFoldDB" id="A0A7W5B6Q7"/>
<gene>
    <name evidence="2" type="ORF">FHS03_000575</name>
</gene>
<evidence type="ECO:0000313" key="2">
    <source>
        <dbReference type="EMBL" id="MBB3117556.1"/>
    </source>
</evidence>